<evidence type="ECO:0000313" key="3">
    <source>
        <dbReference type="Proteomes" id="UP000054558"/>
    </source>
</evidence>
<comment type="similarity">
    <text evidence="1">Belongs to the isocitrate lyase/PEP mutase superfamily.</text>
</comment>
<gene>
    <name evidence="2" type="ORF">KFL_005150080</name>
</gene>
<dbReference type="OMA" id="DRIGYHA"/>
<dbReference type="STRING" id="105231.A0A1Y1IEK4"/>
<name>A0A1Y1IEK4_KLENI</name>
<dbReference type="CDD" id="cd00377">
    <property type="entry name" value="ICL_PEPM"/>
    <property type="match status" value="1"/>
</dbReference>
<dbReference type="FunFam" id="3.20.20.60:FF:000009">
    <property type="entry name" value="2-methylisocitrate lyase"/>
    <property type="match status" value="1"/>
</dbReference>
<proteinExistence type="inferred from homology"/>
<dbReference type="InterPro" id="IPR015813">
    <property type="entry name" value="Pyrv/PenolPyrv_kinase-like_dom"/>
</dbReference>
<organism evidence="2 3">
    <name type="scientific">Klebsormidium nitens</name>
    <name type="common">Green alga</name>
    <name type="synonym">Ulothrix nitens</name>
    <dbReference type="NCBI Taxonomy" id="105231"/>
    <lineage>
        <taxon>Eukaryota</taxon>
        <taxon>Viridiplantae</taxon>
        <taxon>Streptophyta</taxon>
        <taxon>Klebsormidiophyceae</taxon>
        <taxon>Klebsormidiales</taxon>
        <taxon>Klebsormidiaceae</taxon>
        <taxon>Klebsormidium</taxon>
    </lineage>
</organism>
<dbReference type="EMBL" id="DF237464">
    <property type="protein sequence ID" value="GAQ89375.1"/>
    <property type="molecule type" value="Genomic_DNA"/>
</dbReference>
<dbReference type="SUPFAM" id="SSF51621">
    <property type="entry name" value="Phosphoenolpyruvate/pyruvate domain"/>
    <property type="match status" value="1"/>
</dbReference>
<dbReference type="PANTHER" id="PTHR42905:SF5">
    <property type="entry name" value="CARBOXYVINYL-CARBOXYPHOSPHONATE PHOSPHORYLMUTASE, CHLOROPLASTIC"/>
    <property type="match status" value="1"/>
</dbReference>
<dbReference type="Proteomes" id="UP000054558">
    <property type="component" value="Unassembled WGS sequence"/>
</dbReference>
<accession>A0A1Y1IEK4</accession>
<dbReference type="AlphaFoldDB" id="A0A1Y1IEK4"/>
<dbReference type="Pfam" id="PF13714">
    <property type="entry name" value="PEP_mutase"/>
    <property type="match status" value="1"/>
</dbReference>
<dbReference type="InterPro" id="IPR039556">
    <property type="entry name" value="ICL/PEPM"/>
</dbReference>
<dbReference type="PANTHER" id="PTHR42905">
    <property type="entry name" value="PHOSPHOENOLPYRUVATE CARBOXYLASE"/>
    <property type="match status" value="1"/>
</dbReference>
<sequence length="382" mass="41769">MALTAALQPSTLPRWSRSQLDHLEADRSGCYSHARHSSFYGTQLERVHQRSTQQPARQCRGAVKAAASGEGNSAPKSKKTRIHKLVEEKGVLLMPGCYDALSARILQKSGFNAGFISGYAMSAAFLGKPDFGLLTPPEMASNARHICAAATDIPIIADADTGGGNALNVQRTVKDLIAAGAAGCFLEDQQWPKKCGHMRGKQVIPMEEHAQKIAAARDAIGDADFFLVARTDARATSKMYGLQDAIARANLYMEAGADASFVEAPRDDDELRLIGRQTQGLRVCNMLEGGVTPLHPPEELAEMGFQIIVHPLTGLYAASRALLDIYDELHRRGTTKWSLRKLATFEEFNQIVDLEDLFQKEAKYGFKEPTEPYYSNVDSKGV</sequence>
<protein>
    <submittedName>
        <fullName evidence="2">Putative isocitrate lyase</fullName>
    </submittedName>
</protein>
<dbReference type="InterPro" id="IPR018523">
    <property type="entry name" value="Isocitrate_lyase_ph_CS"/>
</dbReference>
<dbReference type="PROSITE" id="PS00161">
    <property type="entry name" value="ISOCITRATE_LYASE"/>
    <property type="match status" value="1"/>
</dbReference>
<dbReference type="Gene3D" id="3.20.20.60">
    <property type="entry name" value="Phosphoenolpyruvate-binding domains"/>
    <property type="match status" value="1"/>
</dbReference>
<dbReference type="GO" id="GO:0016829">
    <property type="term" value="F:lyase activity"/>
    <property type="evidence" value="ECO:0000318"/>
    <property type="project" value="GO_Central"/>
</dbReference>
<reference evidence="2 3" key="1">
    <citation type="journal article" date="2014" name="Nat. Commun.">
        <title>Klebsormidium flaccidum genome reveals primary factors for plant terrestrial adaptation.</title>
        <authorList>
            <person name="Hori K."/>
            <person name="Maruyama F."/>
            <person name="Fujisawa T."/>
            <person name="Togashi T."/>
            <person name="Yamamoto N."/>
            <person name="Seo M."/>
            <person name="Sato S."/>
            <person name="Yamada T."/>
            <person name="Mori H."/>
            <person name="Tajima N."/>
            <person name="Moriyama T."/>
            <person name="Ikeuchi M."/>
            <person name="Watanabe M."/>
            <person name="Wada H."/>
            <person name="Kobayashi K."/>
            <person name="Saito M."/>
            <person name="Masuda T."/>
            <person name="Sasaki-Sekimoto Y."/>
            <person name="Mashiguchi K."/>
            <person name="Awai K."/>
            <person name="Shimojima M."/>
            <person name="Masuda S."/>
            <person name="Iwai M."/>
            <person name="Nobusawa T."/>
            <person name="Narise T."/>
            <person name="Kondo S."/>
            <person name="Saito H."/>
            <person name="Sato R."/>
            <person name="Murakawa M."/>
            <person name="Ihara Y."/>
            <person name="Oshima-Yamada Y."/>
            <person name="Ohtaka K."/>
            <person name="Satoh M."/>
            <person name="Sonobe K."/>
            <person name="Ishii M."/>
            <person name="Ohtani R."/>
            <person name="Kanamori-Sato M."/>
            <person name="Honoki R."/>
            <person name="Miyazaki D."/>
            <person name="Mochizuki H."/>
            <person name="Umetsu J."/>
            <person name="Higashi K."/>
            <person name="Shibata D."/>
            <person name="Kamiya Y."/>
            <person name="Sato N."/>
            <person name="Nakamura Y."/>
            <person name="Tabata S."/>
            <person name="Ida S."/>
            <person name="Kurokawa K."/>
            <person name="Ohta H."/>
        </authorList>
    </citation>
    <scope>NUCLEOTIDE SEQUENCE [LARGE SCALE GENOMIC DNA]</scope>
    <source>
        <strain evidence="2 3">NIES-2285</strain>
    </source>
</reference>
<evidence type="ECO:0000313" key="2">
    <source>
        <dbReference type="EMBL" id="GAQ89375.1"/>
    </source>
</evidence>
<dbReference type="OrthoDB" id="429143at2759"/>
<dbReference type="GO" id="GO:0016833">
    <property type="term" value="F:oxo-acid-lyase activity"/>
    <property type="evidence" value="ECO:0007669"/>
    <property type="project" value="UniProtKB-ARBA"/>
</dbReference>
<dbReference type="InterPro" id="IPR040442">
    <property type="entry name" value="Pyrv_kinase-like_dom_sf"/>
</dbReference>
<keyword evidence="2" id="KW-0456">Lyase</keyword>
<evidence type="ECO:0000256" key="1">
    <source>
        <dbReference type="ARBA" id="ARBA00061405"/>
    </source>
</evidence>
<keyword evidence="3" id="KW-1185">Reference proteome</keyword>